<dbReference type="OrthoDB" id="9909268at2"/>
<proteinExistence type="predicted"/>
<comment type="caution">
    <text evidence="1">The sequence shown here is derived from an EMBL/GenBank/DDBJ whole genome shotgun (WGS) entry which is preliminary data.</text>
</comment>
<dbReference type="EMBL" id="FMAW01000010">
    <property type="protein sequence ID" value="SCB99693.1"/>
    <property type="molecule type" value="Genomic_DNA"/>
</dbReference>
<accession>A0A4Y4G3S4</accession>
<dbReference type="Proteomes" id="UP000182448">
    <property type="component" value="Unassembled WGS sequence"/>
</dbReference>
<sequence>MTNNQFDLESALAKLHEEDWLHPDQAALQDMPMEQETEIDKKYQQKSYWIAQFSHLLMDQYQQSSHACARILKSTNHKYVARAVTRFPSKDFQTLVEVHDELTGYAKTQGVNVHG</sequence>
<evidence type="ECO:0000313" key="2">
    <source>
        <dbReference type="EMBL" id="SCB99693.1"/>
    </source>
</evidence>
<dbReference type="Proteomes" id="UP000585749">
    <property type="component" value="Unassembled WGS sequence"/>
</dbReference>
<reference evidence="1 4" key="2">
    <citation type="submission" date="2020-04" db="EMBL/GenBank/DDBJ databases">
        <title>MicrobeNet Type strains.</title>
        <authorList>
            <person name="Nicholson A.C."/>
        </authorList>
    </citation>
    <scope>NUCLEOTIDE SEQUENCE [LARGE SCALE GENOMIC DNA]</scope>
    <source>
        <strain evidence="1 4">CCUG 33494</strain>
    </source>
</reference>
<name>A0A4Y4G3S4_WEIHE</name>
<gene>
    <name evidence="2" type="ORF">GA0061075_11010</name>
    <name evidence="1" type="ORF">HF960_06225</name>
</gene>
<keyword evidence="3" id="KW-1185">Reference proteome</keyword>
<dbReference type="AlphaFoldDB" id="A0A4Y4G3S4"/>
<dbReference type="GeneID" id="72424392"/>
<dbReference type="RefSeq" id="WP_074427591.1">
    <property type="nucleotide sequence ID" value="NZ_BJEG01000008.1"/>
</dbReference>
<protein>
    <submittedName>
        <fullName evidence="1">Uncharacterized protein</fullName>
    </submittedName>
</protein>
<dbReference type="EMBL" id="JAAXPM010000008">
    <property type="protein sequence ID" value="NKY67259.1"/>
    <property type="molecule type" value="Genomic_DNA"/>
</dbReference>
<reference evidence="2 3" key="1">
    <citation type="submission" date="2016-08" db="EMBL/GenBank/DDBJ databases">
        <authorList>
            <person name="Varghese N."/>
            <person name="Submissions Spin"/>
        </authorList>
    </citation>
    <scope>NUCLEOTIDE SEQUENCE [LARGE SCALE GENOMIC DNA]</scope>
    <source>
        <strain evidence="2 3">R-53116</strain>
    </source>
</reference>
<evidence type="ECO:0000313" key="3">
    <source>
        <dbReference type="Proteomes" id="UP000182448"/>
    </source>
</evidence>
<organism evidence="1 4">
    <name type="scientific">Weissella hellenica</name>
    <dbReference type="NCBI Taxonomy" id="46256"/>
    <lineage>
        <taxon>Bacteria</taxon>
        <taxon>Bacillati</taxon>
        <taxon>Bacillota</taxon>
        <taxon>Bacilli</taxon>
        <taxon>Lactobacillales</taxon>
        <taxon>Lactobacillaceae</taxon>
        <taxon>Weissella</taxon>
    </lineage>
</organism>
<evidence type="ECO:0000313" key="4">
    <source>
        <dbReference type="Proteomes" id="UP000585749"/>
    </source>
</evidence>
<evidence type="ECO:0000313" key="1">
    <source>
        <dbReference type="EMBL" id="NKY67259.1"/>
    </source>
</evidence>